<evidence type="ECO:0000313" key="2">
    <source>
        <dbReference type="EMBL" id="CAK5263889.1"/>
    </source>
</evidence>
<feature type="compositionally biased region" description="Basic and acidic residues" evidence="1">
    <location>
        <begin position="273"/>
        <end position="286"/>
    </location>
</feature>
<proteinExistence type="predicted"/>
<feature type="region of interest" description="Disordered" evidence="1">
    <location>
        <begin position="968"/>
        <end position="1022"/>
    </location>
</feature>
<feature type="region of interest" description="Disordered" evidence="1">
    <location>
        <begin position="273"/>
        <end position="295"/>
    </location>
</feature>
<organism evidence="2 3">
    <name type="scientific">Mycena citricolor</name>
    <dbReference type="NCBI Taxonomy" id="2018698"/>
    <lineage>
        <taxon>Eukaryota</taxon>
        <taxon>Fungi</taxon>
        <taxon>Dikarya</taxon>
        <taxon>Basidiomycota</taxon>
        <taxon>Agaricomycotina</taxon>
        <taxon>Agaricomycetes</taxon>
        <taxon>Agaricomycetidae</taxon>
        <taxon>Agaricales</taxon>
        <taxon>Marasmiineae</taxon>
        <taxon>Mycenaceae</taxon>
        <taxon>Mycena</taxon>
    </lineage>
</organism>
<dbReference type="AlphaFoldDB" id="A0AAD2JV90"/>
<gene>
    <name evidence="2" type="ORF">MYCIT1_LOCUS3622</name>
</gene>
<evidence type="ECO:0000313" key="3">
    <source>
        <dbReference type="Proteomes" id="UP001295794"/>
    </source>
</evidence>
<comment type="caution">
    <text evidence="2">The sequence shown here is derived from an EMBL/GenBank/DDBJ whole genome shotgun (WGS) entry which is preliminary data.</text>
</comment>
<keyword evidence="3" id="KW-1185">Reference proteome</keyword>
<dbReference type="Proteomes" id="UP001295794">
    <property type="component" value="Unassembled WGS sequence"/>
</dbReference>
<dbReference type="EMBL" id="CAVNYO010000045">
    <property type="protein sequence ID" value="CAK5263889.1"/>
    <property type="molecule type" value="Genomic_DNA"/>
</dbReference>
<dbReference type="PANTHER" id="PTHR31912">
    <property type="entry name" value="IP13529P"/>
    <property type="match status" value="1"/>
</dbReference>
<accession>A0AAD2JV90</accession>
<reference evidence="2" key="1">
    <citation type="submission" date="2023-11" db="EMBL/GenBank/DDBJ databases">
        <authorList>
            <person name="De Vega J J."/>
            <person name="De Vega J J."/>
        </authorList>
    </citation>
    <scope>NUCLEOTIDE SEQUENCE</scope>
</reference>
<evidence type="ECO:0000256" key="1">
    <source>
        <dbReference type="SAM" id="MobiDB-lite"/>
    </source>
</evidence>
<sequence length="1022" mass="115032">MSTALFFPAVPQDFANPLVRKDLTLYPEITNTVAEVWQAEKYLKEIDIDGLSPMWANWAQAPNNHFYVKEIAQRRDGDYVLALKWVIYQQQVHVEAYWISQEQPSGIFALEDHETIRFPATDLAKNYLEISCSVHVQFFGDTSPGPKHPIAGGRPVFVVRIIPWADDVSGNRSKQYNAHQNVYLANANLPFKNLMQEYNIRFCSTSPDASAVELLEAVARDCQDGAWNIAYDSLLKQEILFWLGVHFWPADNPQQAKITSTMGSIPNAWCRQDKGGGSKSHRESNEGYHALYSPGPPRMASETVNQITKQIQMACRGVMANVEALQTESGIKDKITQHWTPILVAKAKSIQKIRVITPATRDQRLSDLKIKGEAREVIKSSIIMEIEEEVFRWFLTQPPDRYQLLSDKTRSALKLRAGDHFNAVLQITGAIAQHDTPPEILHTILLGNDKYIWHKTSKKWSDDEGSLFAHRLQAASVDGLTIPALKSHYMIKYKNSLIGKHLKSLQQLSIFQLDSQLCSGELFDLWNAAGHLGALLWYPEIRDMDQYSTTCWIAGPVLIPAESRINTNSTFSPICRKPFVDLAQRRVFATEIFECWNAIFRFCSILSNHQAPSRDIANTLADMERFKHQVSGGWWKDSGVENDRDFDGLDNEPAAHATEFTGKKWTRAGPQVLQFMKKNRQLQRRLGWTQEVHEKPGSCKPVSKNKRHPELWTIIVCQVVVDFNCDWVSVIEPDETSPRLTWTDCKYVVAKSTDLCFVGPWIFYSDSDDPKAPASVARIVRILTLTTDVGAREPRIALIVQMFFISGTSDQKFKMPLSIAQLPAEPHPVDSVGRDTPISGPQSCTKIISVSVSCPNQIDCFILILCIQKGILFKFNAQHDCQNLLCAIETRPDPDQRTGSRKVLVHKETSRFLINMHALHNVHLLREMLPRHLTMPERYYTEIEACIAAQDEAAAVLQKIGPEKCAQATARSQATREKNSRKRKGGEVATEDTEGIGGVTAAGNNESNNSAQAAVAMEGLAD</sequence>
<name>A0AAD2JV90_9AGAR</name>
<protein>
    <submittedName>
        <fullName evidence="2">Uncharacterized protein</fullName>
    </submittedName>
</protein>
<feature type="compositionally biased region" description="Polar residues" evidence="1">
    <location>
        <begin position="1002"/>
        <end position="1012"/>
    </location>
</feature>
<dbReference type="PANTHER" id="PTHR31912:SF34">
    <property type="entry name" value="NOTOCHORD-RELATED PROTEIN"/>
    <property type="match status" value="1"/>
</dbReference>